<sequence>MIMMWFKTLLVDFYYLRIEKRLAMKCDRCGKNTLINYGNSSKNLCEKCADSSSGSQQCIHEDQNILEGRVDSNSDVNRGVASESDSQATPWMGVVGVLLLVAGAYFLFVDPGAPSSSGIVNLQKMSIGQTFSIIGSIFVGFQWRPR</sequence>
<dbReference type="Proteomes" id="UP001244242">
    <property type="component" value="Unassembled WGS sequence"/>
</dbReference>
<feature type="transmembrane region" description="Helical" evidence="1">
    <location>
        <begin position="127"/>
        <end position="143"/>
    </location>
</feature>
<name>A0ABT6VPI7_9GAMM</name>
<evidence type="ECO:0000256" key="1">
    <source>
        <dbReference type="SAM" id="Phobius"/>
    </source>
</evidence>
<keyword evidence="1" id="KW-1133">Transmembrane helix</keyword>
<dbReference type="EMBL" id="JASCQO010000038">
    <property type="protein sequence ID" value="MDI5934671.1"/>
    <property type="molecule type" value="Genomic_DNA"/>
</dbReference>
<keyword evidence="1" id="KW-0812">Transmembrane</keyword>
<dbReference type="RefSeq" id="WP_282722148.1">
    <property type="nucleotide sequence ID" value="NZ_JASCQO010000038.1"/>
</dbReference>
<gene>
    <name evidence="2" type="ORF">QLQ84_12820</name>
</gene>
<keyword evidence="1" id="KW-0472">Membrane</keyword>
<feature type="transmembrane region" description="Helical" evidence="1">
    <location>
        <begin position="88"/>
        <end position="107"/>
    </location>
</feature>
<reference evidence="2 3" key="1">
    <citation type="submission" date="2023-04" db="EMBL/GenBank/DDBJ databases">
        <title>Halomonas strains isolated from rhizosphere soil.</title>
        <authorList>
            <person name="Xu L."/>
            <person name="Sun J.-Q."/>
        </authorList>
    </citation>
    <scope>NUCLEOTIDE SEQUENCE [LARGE SCALE GENOMIC DNA]</scope>
    <source>
        <strain evidence="2 3">LN1S58</strain>
    </source>
</reference>
<evidence type="ECO:0000313" key="3">
    <source>
        <dbReference type="Proteomes" id="UP001244242"/>
    </source>
</evidence>
<comment type="caution">
    <text evidence="2">The sequence shown here is derived from an EMBL/GenBank/DDBJ whole genome shotgun (WGS) entry which is preliminary data.</text>
</comment>
<accession>A0ABT6VPI7</accession>
<protein>
    <recommendedName>
        <fullName evidence="4">Transmembrane protein</fullName>
    </recommendedName>
</protein>
<keyword evidence="3" id="KW-1185">Reference proteome</keyword>
<proteinExistence type="predicted"/>
<evidence type="ECO:0008006" key="4">
    <source>
        <dbReference type="Google" id="ProtNLM"/>
    </source>
</evidence>
<organism evidence="2 3">
    <name type="scientific">Halomonas kalidii</name>
    <dbReference type="NCBI Taxonomy" id="3043293"/>
    <lineage>
        <taxon>Bacteria</taxon>
        <taxon>Pseudomonadati</taxon>
        <taxon>Pseudomonadota</taxon>
        <taxon>Gammaproteobacteria</taxon>
        <taxon>Oceanospirillales</taxon>
        <taxon>Halomonadaceae</taxon>
        <taxon>Halomonas</taxon>
    </lineage>
</organism>
<evidence type="ECO:0000313" key="2">
    <source>
        <dbReference type="EMBL" id="MDI5934671.1"/>
    </source>
</evidence>